<dbReference type="SUPFAM" id="SSF46785">
    <property type="entry name" value="Winged helix' DNA-binding domain"/>
    <property type="match status" value="1"/>
</dbReference>
<organism evidence="5 6">
    <name type="scientific">Glutamicibacter creatinolyticus</name>
    <dbReference type="NCBI Taxonomy" id="162496"/>
    <lineage>
        <taxon>Bacteria</taxon>
        <taxon>Bacillati</taxon>
        <taxon>Actinomycetota</taxon>
        <taxon>Actinomycetes</taxon>
        <taxon>Micrococcales</taxon>
        <taxon>Micrococcaceae</taxon>
        <taxon>Glutamicibacter</taxon>
    </lineage>
</organism>
<feature type="domain" description="HTH gntR-type" evidence="4">
    <location>
        <begin position="6"/>
        <end position="74"/>
    </location>
</feature>
<accession>A0A5B7WSB4</accession>
<evidence type="ECO:0000313" key="6">
    <source>
        <dbReference type="Proteomes" id="UP000307000"/>
    </source>
</evidence>
<name>A0A5B7WSB4_9MICC</name>
<dbReference type="PANTHER" id="PTHR38445:SF10">
    <property type="entry name" value="GNTR-FAMILY TRANSCRIPTIONAL REGULATOR"/>
    <property type="match status" value="1"/>
</dbReference>
<keyword evidence="1" id="KW-0805">Transcription regulation</keyword>
<dbReference type="Proteomes" id="UP000307000">
    <property type="component" value="Chromosome"/>
</dbReference>
<dbReference type="GO" id="GO:0003677">
    <property type="term" value="F:DNA binding"/>
    <property type="evidence" value="ECO:0007669"/>
    <property type="project" value="UniProtKB-KW"/>
</dbReference>
<dbReference type="EMBL" id="CP034412">
    <property type="protein sequence ID" value="QCY46819.1"/>
    <property type="molecule type" value="Genomic_DNA"/>
</dbReference>
<dbReference type="RefSeq" id="WP_138925982.1">
    <property type="nucleotide sequence ID" value="NZ_CP034412.1"/>
</dbReference>
<dbReference type="InterPro" id="IPR000524">
    <property type="entry name" value="Tscrpt_reg_HTH_GntR"/>
</dbReference>
<dbReference type="AlphaFoldDB" id="A0A5B7WSB4"/>
<evidence type="ECO:0000259" key="4">
    <source>
        <dbReference type="PROSITE" id="PS50949"/>
    </source>
</evidence>
<reference evidence="5 6" key="1">
    <citation type="submission" date="2018-12" db="EMBL/GenBank/DDBJ databases">
        <title>Complete Genome Sequence of Glutamicibacter creatinolyticus strain LGCM259,isolated from an abscess of a 12-year-old mare in Italy.</title>
        <authorList>
            <person name="Santos R.G."/>
            <person name="Silva A.L."/>
            <person name="Seyffert N."/>
            <person name="Castro T.L.P."/>
            <person name="Attili A.R."/>
            <person name="Rifici C."/>
            <person name="Mazzullo G."/>
            <person name="Brenig B."/>
            <person name="Venanzi F."/>
            <person name="Azevedo V."/>
        </authorList>
    </citation>
    <scope>NUCLEOTIDE SEQUENCE [LARGE SCALE GENOMIC DNA]</scope>
    <source>
        <strain evidence="5 6">LGCM 259</strain>
    </source>
</reference>
<gene>
    <name evidence="5" type="ORF">GcLGCM259_1074</name>
</gene>
<dbReference type="GO" id="GO:0003700">
    <property type="term" value="F:DNA-binding transcription factor activity"/>
    <property type="evidence" value="ECO:0007669"/>
    <property type="project" value="InterPro"/>
</dbReference>
<evidence type="ECO:0000256" key="1">
    <source>
        <dbReference type="ARBA" id="ARBA00023015"/>
    </source>
</evidence>
<dbReference type="PANTHER" id="PTHR38445">
    <property type="entry name" value="HTH-TYPE TRANSCRIPTIONAL REPRESSOR YTRA"/>
    <property type="match status" value="1"/>
</dbReference>
<dbReference type="Gene3D" id="1.10.10.10">
    <property type="entry name" value="Winged helix-like DNA-binding domain superfamily/Winged helix DNA-binding domain"/>
    <property type="match status" value="1"/>
</dbReference>
<dbReference type="PROSITE" id="PS50949">
    <property type="entry name" value="HTH_GNTR"/>
    <property type="match status" value="1"/>
</dbReference>
<dbReference type="KEGG" id="gcr:GcLGCM259_1074"/>
<sequence>MIDDSKPIFLQIAELIENDIVSGVLAEEAQVPSTNEFAAFYRINPATAAKGVNRLVENGLLYKKRGIGMFVAHGARDRLIEARRQHFSKQYIQPLAAEAQKLGIGTQELIEMIQAAHGQLSGKGV</sequence>
<keyword evidence="3" id="KW-0804">Transcription</keyword>
<dbReference type="InterPro" id="IPR036388">
    <property type="entry name" value="WH-like_DNA-bd_sf"/>
</dbReference>
<keyword evidence="6" id="KW-1185">Reference proteome</keyword>
<protein>
    <submittedName>
        <fullName evidence="5">GntR family transcriptional regulator</fullName>
    </submittedName>
</protein>
<keyword evidence="2" id="KW-0238">DNA-binding</keyword>
<dbReference type="InterPro" id="IPR036390">
    <property type="entry name" value="WH_DNA-bd_sf"/>
</dbReference>
<proteinExistence type="predicted"/>
<evidence type="ECO:0000256" key="3">
    <source>
        <dbReference type="ARBA" id="ARBA00023163"/>
    </source>
</evidence>
<dbReference type="Pfam" id="PF00392">
    <property type="entry name" value="GntR"/>
    <property type="match status" value="1"/>
</dbReference>
<dbReference type="SMART" id="SM00345">
    <property type="entry name" value="HTH_GNTR"/>
    <property type="match status" value="1"/>
</dbReference>
<evidence type="ECO:0000313" key="5">
    <source>
        <dbReference type="EMBL" id="QCY46819.1"/>
    </source>
</evidence>
<evidence type="ECO:0000256" key="2">
    <source>
        <dbReference type="ARBA" id="ARBA00023125"/>
    </source>
</evidence>
<dbReference type="CDD" id="cd07377">
    <property type="entry name" value="WHTH_GntR"/>
    <property type="match status" value="1"/>
</dbReference>